<evidence type="ECO:0000313" key="3">
    <source>
        <dbReference type="Proteomes" id="UP001596242"/>
    </source>
</evidence>
<dbReference type="EMBL" id="JBHSPT010000010">
    <property type="protein sequence ID" value="MFC6054797.1"/>
    <property type="molecule type" value="Genomic_DNA"/>
</dbReference>
<protein>
    <recommendedName>
        <fullName evidence="4">Knr4/Smi1-like domain-containing protein</fullName>
    </recommendedName>
</protein>
<evidence type="ECO:0000313" key="2">
    <source>
        <dbReference type="EMBL" id="MFC6054797.1"/>
    </source>
</evidence>
<name>A0ABW1LUZ6_9ACTN</name>
<feature type="region of interest" description="Disordered" evidence="1">
    <location>
        <begin position="312"/>
        <end position="349"/>
    </location>
</feature>
<dbReference type="Proteomes" id="UP001596242">
    <property type="component" value="Unassembled WGS sequence"/>
</dbReference>
<evidence type="ECO:0000256" key="1">
    <source>
        <dbReference type="SAM" id="MobiDB-lite"/>
    </source>
</evidence>
<dbReference type="Gene3D" id="2.30.320.10">
    <property type="entry name" value="YwqG-like"/>
    <property type="match status" value="1"/>
</dbReference>
<feature type="compositionally biased region" description="Basic and acidic residues" evidence="1">
    <location>
        <begin position="320"/>
        <end position="335"/>
    </location>
</feature>
<organism evidence="2 3">
    <name type="scientific">Streptomyces pratens</name>
    <dbReference type="NCBI Taxonomy" id="887456"/>
    <lineage>
        <taxon>Bacteria</taxon>
        <taxon>Bacillati</taxon>
        <taxon>Actinomycetota</taxon>
        <taxon>Actinomycetes</taxon>
        <taxon>Kitasatosporales</taxon>
        <taxon>Streptomycetaceae</taxon>
        <taxon>Streptomyces</taxon>
    </lineage>
</organism>
<proteinExistence type="predicted"/>
<gene>
    <name evidence="2" type="ORF">ACFP50_04755</name>
</gene>
<comment type="caution">
    <text evidence="2">The sequence shown here is derived from an EMBL/GenBank/DDBJ whole genome shotgun (WGS) entry which is preliminary data.</text>
</comment>
<accession>A0ABW1LUZ6</accession>
<sequence length="372" mass="41038">MSYTGEFRAFARRHGVSDGSITRIMWMMQPSVHLDILDPSEVGPDDFVVGHTGGLPELPDGVPWDGDVCVAGLDLAAIPEQPLDLGLPREGQLLFFTNRGYDDEEPAPVVHVPVGTTTAVRPAPSGTYSDDPSDTWTTDVLERRVLVCRTTGTSWDVLDWLWDPDDGFAEAEGRIPDIEGADLEDEVRPLPAAFTEYAERVGTVPFVHRTCGPRGVELNPPYYRAYYGTDFLKKGEEAVVVCRNEPERFDELYAEALRDAVPEQEGGPWLNLLEFGEAAVFHTGDGEVGWLINRDDLPAGRFDDVVQSYTTADPAPAFPDRGHDPCRRTRSERGRPGHPTPFGMSAVTRNGSKTHSWSLLRNGNLIAPDHGR</sequence>
<dbReference type="RefSeq" id="WP_386393659.1">
    <property type="nucleotide sequence ID" value="NZ_JBHSPT010000010.1"/>
</dbReference>
<evidence type="ECO:0008006" key="4">
    <source>
        <dbReference type="Google" id="ProtNLM"/>
    </source>
</evidence>
<reference evidence="3" key="1">
    <citation type="journal article" date="2019" name="Int. J. Syst. Evol. Microbiol.">
        <title>The Global Catalogue of Microorganisms (GCM) 10K type strain sequencing project: providing services to taxonomists for standard genome sequencing and annotation.</title>
        <authorList>
            <consortium name="The Broad Institute Genomics Platform"/>
            <consortium name="The Broad Institute Genome Sequencing Center for Infectious Disease"/>
            <person name="Wu L."/>
            <person name="Ma J."/>
        </authorList>
    </citation>
    <scope>NUCLEOTIDE SEQUENCE [LARGE SCALE GENOMIC DNA]</scope>
    <source>
        <strain evidence="3">JCM 12763</strain>
    </source>
</reference>
<keyword evidence="3" id="KW-1185">Reference proteome</keyword>